<feature type="domain" description="Glycosyltransferase 2-like" evidence="10">
    <location>
        <begin position="67"/>
        <end position="160"/>
    </location>
</feature>
<evidence type="ECO:0000313" key="12">
    <source>
        <dbReference type="Proteomes" id="UP000598775"/>
    </source>
</evidence>
<evidence type="ECO:0000256" key="5">
    <source>
        <dbReference type="ARBA" id="ARBA00023136"/>
    </source>
</evidence>
<keyword evidence="12" id="KW-1185">Reference proteome</keyword>
<dbReference type="RefSeq" id="WP_229715322.1">
    <property type="nucleotide sequence ID" value="NZ_BMGP01000005.1"/>
</dbReference>
<dbReference type="SUPFAM" id="SSF53448">
    <property type="entry name" value="Nucleotide-diphospho-sugar transferases"/>
    <property type="match status" value="1"/>
</dbReference>
<evidence type="ECO:0000256" key="6">
    <source>
        <dbReference type="ARBA" id="ARBA00037281"/>
    </source>
</evidence>
<keyword evidence="3" id="KW-0328">Glycosyltransferase</keyword>
<evidence type="ECO:0000256" key="2">
    <source>
        <dbReference type="ARBA" id="ARBA00022475"/>
    </source>
</evidence>
<sequence>MRPPPVEAIAIVVPARDEEPLISECLAALARARDQLADELRLSSAKHREHGALGAPRAPQAPRVITIVVDDGSADGTAACAARFAEVVVATAPGGNVGRARAIGIDRALAELHSDPARVWIANTDADSAVPQHWLTEQLRLADAGADAVIGTVRPAFDDLSAEQIDAWYLAHPAAHTGALIYGANLGVRADSYLRVGGFAPLAEHEDVDLVARLRETGAHLVASNALEVVTSGRRFGRTPGGFAGYLRTQLMPTEGVVR</sequence>
<evidence type="ECO:0000256" key="3">
    <source>
        <dbReference type="ARBA" id="ARBA00022676"/>
    </source>
</evidence>
<organism evidence="11 12">
    <name type="scientific">Subtercola lobariae</name>
    <dbReference type="NCBI Taxonomy" id="1588641"/>
    <lineage>
        <taxon>Bacteria</taxon>
        <taxon>Bacillati</taxon>
        <taxon>Actinomycetota</taxon>
        <taxon>Actinomycetes</taxon>
        <taxon>Micrococcales</taxon>
        <taxon>Microbacteriaceae</taxon>
        <taxon>Subtercola</taxon>
    </lineage>
</organism>
<dbReference type="GO" id="GO:0005886">
    <property type="term" value="C:plasma membrane"/>
    <property type="evidence" value="ECO:0007669"/>
    <property type="project" value="UniProtKB-SubCell"/>
</dbReference>
<evidence type="ECO:0000256" key="4">
    <source>
        <dbReference type="ARBA" id="ARBA00022679"/>
    </source>
</evidence>
<dbReference type="Pfam" id="PF00535">
    <property type="entry name" value="Glycos_transf_2"/>
    <property type="match status" value="1"/>
</dbReference>
<evidence type="ECO:0000259" key="10">
    <source>
        <dbReference type="Pfam" id="PF00535"/>
    </source>
</evidence>
<protein>
    <recommendedName>
        <fullName evidence="9">4,4'-diaponeurosporenoate glycosyltransferase</fullName>
    </recommendedName>
</protein>
<dbReference type="PANTHER" id="PTHR43646">
    <property type="entry name" value="GLYCOSYLTRANSFERASE"/>
    <property type="match status" value="1"/>
</dbReference>
<gene>
    <name evidence="11" type="ORF">GCM10011399_27860</name>
</gene>
<keyword evidence="5" id="KW-0472">Membrane</keyword>
<accession>A0A917BCC4</accession>
<dbReference type="AlphaFoldDB" id="A0A917BCC4"/>
<evidence type="ECO:0000313" key="11">
    <source>
        <dbReference type="EMBL" id="GGF33161.1"/>
    </source>
</evidence>
<evidence type="ECO:0000256" key="7">
    <source>
        <dbReference type="ARBA" id="ARBA00037904"/>
    </source>
</evidence>
<keyword evidence="4" id="KW-0808">Transferase</keyword>
<comment type="function">
    <text evidence="6">Catalyzes the glycosylation of 4,4'-diaponeurosporenoate, i.e. the esterification of glucose at the C1'' position with the carboxyl group of 4,4'-diaponeurosporenic acid, to form glycosyl-4,4'-diaponeurosporenoate. This is a step in the biosynthesis of staphyloxanthin, an orange pigment present in most staphylococci strains.</text>
</comment>
<evidence type="ECO:0000256" key="8">
    <source>
        <dbReference type="ARBA" id="ARBA00038120"/>
    </source>
</evidence>
<dbReference type="EMBL" id="BMGP01000005">
    <property type="protein sequence ID" value="GGF33161.1"/>
    <property type="molecule type" value="Genomic_DNA"/>
</dbReference>
<name>A0A917BCC4_9MICO</name>
<evidence type="ECO:0000256" key="9">
    <source>
        <dbReference type="ARBA" id="ARBA00040345"/>
    </source>
</evidence>
<comment type="caution">
    <text evidence="11">The sequence shown here is derived from an EMBL/GenBank/DDBJ whole genome shotgun (WGS) entry which is preliminary data.</text>
</comment>
<dbReference type="InterPro" id="IPR001173">
    <property type="entry name" value="Glyco_trans_2-like"/>
</dbReference>
<dbReference type="Gene3D" id="3.90.550.10">
    <property type="entry name" value="Spore Coat Polysaccharide Biosynthesis Protein SpsA, Chain A"/>
    <property type="match status" value="1"/>
</dbReference>
<proteinExistence type="inferred from homology"/>
<keyword evidence="2" id="KW-1003">Cell membrane</keyword>
<dbReference type="PANTHER" id="PTHR43646:SF2">
    <property type="entry name" value="GLYCOSYLTRANSFERASE 2-LIKE DOMAIN-CONTAINING PROTEIN"/>
    <property type="match status" value="1"/>
</dbReference>
<dbReference type="GO" id="GO:0016757">
    <property type="term" value="F:glycosyltransferase activity"/>
    <property type="evidence" value="ECO:0007669"/>
    <property type="project" value="UniProtKB-KW"/>
</dbReference>
<comment type="similarity">
    <text evidence="8">Belongs to the glycosyltransferase 2 family. CrtQ subfamily.</text>
</comment>
<comment type="pathway">
    <text evidence="7">Carotenoid biosynthesis; staphyloxanthin biosynthesis; staphyloxanthin from farnesyl diphosphate: step 4/5.</text>
</comment>
<dbReference type="Proteomes" id="UP000598775">
    <property type="component" value="Unassembled WGS sequence"/>
</dbReference>
<evidence type="ECO:0000256" key="1">
    <source>
        <dbReference type="ARBA" id="ARBA00004236"/>
    </source>
</evidence>
<comment type="subcellular location">
    <subcellularLocation>
        <location evidence="1">Cell membrane</location>
    </subcellularLocation>
</comment>
<dbReference type="InterPro" id="IPR029044">
    <property type="entry name" value="Nucleotide-diphossugar_trans"/>
</dbReference>
<reference evidence="11 12" key="1">
    <citation type="journal article" date="2014" name="Int. J. Syst. Evol. Microbiol.">
        <title>Complete genome sequence of Corynebacterium casei LMG S-19264T (=DSM 44701T), isolated from a smear-ripened cheese.</title>
        <authorList>
            <consortium name="US DOE Joint Genome Institute (JGI-PGF)"/>
            <person name="Walter F."/>
            <person name="Albersmeier A."/>
            <person name="Kalinowski J."/>
            <person name="Ruckert C."/>
        </authorList>
    </citation>
    <scope>NUCLEOTIDE SEQUENCE [LARGE SCALE GENOMIC DNA]</scope>
    <source>
        <strain evidence="11 12">CGMCC 1.12976</strain>
    </source>
</reference>